<comment type="caution">
    <text evidence="6">The sequence shown here is derived from an EMBL/GenBank/DDBJ whole genome shotgun (WGS) entry which is preliminary data.</text>
</comment>
<evidence type="ECO:0000256" key="3">
    <source>
        <dbReference type="ARBA" id="ARBA00023163"/>
    </source>
</evidence>
<dbReference type="RefSeq" id="WP_263254286.1">
    <property type="nucleotide sequence ID" value="NZ_BAABLT010000005.1"/>
</dbReference>
<accession>A0ABW3FSB6</accession>
<sequence length="238" mass="25317">MVSRVAAVLGAFSASDRTLGVSELARRTGLPKSTVHRLTGELLEHRFLERDGTALRLGLRLFELGENVPRQRHLRDVALPHMADLRAATGQTVHLAVLDGTDVVYVQIVRSENSPKMPSRIGGRLPAHATGVGKALLAFAPPESLEAVLARGLRPMGPRTVTSPAILRRQLGRIRETGVAHDHEESGPGTVCAASPVLDDTGLAHAAISVSGWSGKLNVNRIAPAVHTTALALARTLH</sequence>
<organism evidence="6 7">
    <name type="scientific">Saccharopolyspora rosea</name>
    <dbReference type="NCBI Taxonomy" id="524884"/>
    <lineage>
        <taxon>Bacteria</taxon>
        <taxon>Bacillati</taxon>
        <taxon>Actinomycetota</taxon>
        <taxon>Actinomycetes</taxon>
        <taxon>Pseudonocardiales</taxon>
        <taxon>Pseudonocardiaceae</taxon>
        <taxon>Saccharopolyspora</taxon>
    </lineage>
</organism>
<gene>
    <name evidence="6" type="ORF">ACFQ16_12515</name>
</gene>
<evidence type="ECO:0000256" key="1">
    <source>
        <dbReference type="ARBA" id="ARBA00023015"/>
    </source>
</evidence>
<keyword evidence="7" id="KW-1185">Reference proteome</keyword>
<proteinExistence type="predicted"/>
<dbReference type="EMBL" id="JBHTIW010000007">
    <property type="protein sequence ID" value="MFD0920568.1"/>
    <property type="molecule type" value="Genomic_DNA"/>
</dbReference>
<dbReference type="PROSITE" id="PS51077">
    <property type="entry name" value="HTH_ICLR"/>
    <property type="match status" value="1"/>
</dbReference>
<dbReference type="InterPro" id="IPR005471">
    <property type="entry name" value="Tscrpt_reg_IclR_N"/>
</dbReference>
<dbReference type="InterPro" id="IPR014757">
    <property type="entry name" value="Tscrpt_reg_IclR_C"/>
</dbReference>
<dbReference type="SUPFAM" id="SSF55781">
    <property type="entry name" value="GAF domain-like"/>
    <property type="match status" value="1"/>
</dbReference>
<evidence type="ECO:0000259" key="5">
    <source>
        <dbReference type="PROSITE" id="PS51078"/>
    </source>
</evidence>
<keyword evidence="3" id="KW-0804">Transcription</keyword>
<dbReference type="InterPro" id="IPR036388">
    <property type="entry name" value="WH-like_DNA-bd_sf"/>
</dbReference>
<evidence type="ECO:0000256" key="2">
    <source>
        <dbReference type="ARBA" id="ARBA00023125"/>
    </source>
</evidence>
<dbReference type="PANTHER" id="PTHR30136:SF24">
    <property type="entry name" value="HTH-TYPE TRANSCRIPTIONAL REPRESSOR ALLR"/>
    <property type="match status" value="1"/>
</dbReference>
<protein>
    <submittedName>
        <fullName evidence="6">IclR family transcriptional regulator</fullName>
    </submittedName>
</protein>
<feature type="domain" description="IclR-ED" evidence="5">
    <location>
        <begin position="60"/>
        <end position="238"/>
    </location>
</feature>
<dbReference type="Pfam" id="PF01614">
    <property type="entry name" value="IclR_C"/>
    <property type="match status" value="1"/>
</dbReference>
<dbReference type="Gene3D" id="1.10.10.10">
    <property type="entry name" value="Winged helix-like DNA-binding domain superfamily/Winged helix DNA-binding domain"/>
    <property type="match status" value="1"/>
</dbReference>
<dbReference type="SUPFAM" id="SSF46785">
    <property type="entry name" value="Winged helix' DNA-binding domain"/>
    <property type="match status" value="1"/>
</dbReference>
<dbReference type="PROSITE" id="PS51078">
    <property type="entry name" value="ICLR_ED"/>
    <property type="match status" value="1"/>
</dbReference>
<dbReference type="PANTHER" id="PTHR30136">
    <property type="entry name" value="HELIX-TURN-HELIX TRANSCRIPTIONAL REGULATOR, ICLR FAMILY"/>
    <property type="match status" value="1"/>
</dbReference>
<dbReference type="InterPro" id="IPR029016">
    <property type="entry name" value="GAF-like_dom_sf"/>
</dbReference>
<dbReference type="SMART" id="SM00346">
    <property type="entry name" value="HTH_ICLR"/>
    <property type="match status" value="1"/>
</dbReference>
<evidence type="ECO:0000313" key="6">
    <source>
        <dbReference type="EMBL" id="MFD0920568.1"/>
    </source>
</evidence>
<dbReference type="Proteomes" id="UP001597018">
    <property type="component" value="Unassembled WGS sequence"/>
</dbReference>
<evidence type="ECO:0000259" key="4">
    <source>
        <dbReference type="PROSITE" id="PS51077"/>
    </source>
</evidence>
<dbReference type="InterPro" id="IPR036390">
    <property type="entry name" value="WH_DNA-bd_sf"/>
</dbReference>
<evidence type="ECO:0000313" key="7">
    <source>
        <dbReference type="Proteomes" id="UP001597018"/>
    </source>
</evidence>
<dbReference type="Gene3D" id="3.30.450.40">
    <property type="match status" value="1"/>
</dbReference>
<reference evidence="7" key="1">
    <citation type="journal article" date="2019" name="Int. J. Syst. Evol. Microbiol.">
        <title>The Global Catalogue of Microorganisms (GCM) 10K type strain sequencing project: providing services to taxonomists for standard genome sequencing and annotation.</title>
        <authorList>
            <consortium name="The Broad Institute Genomics Platform"/>
            <consortium name="The Broad Institute Genome Sequencing Center for Infectious Disease"/>
            <person name="Wu L."/>
            <person name="Ma J."/>
        </authorList>
    </citation>
    <scope>NUCLEOTIDE SEQUENCE [LARGE SCALE GENOMIC DNA]</scope>
    <source>
        <strain evidence="7">CCUG 56401</strain>
    </source>
</reference>
<keyword evidence="2" id="KW-0238">DNA-binding</keyword>
<keyword evidence="1" id="KW-0805">Transcription regulation</keyword>
<dbReference type="InterPro" id="IPR050707">
    <property type="entry name" value="HTH_MetabolicPath_Reg"/>
</dbReference>
<dbReference type="Pfam" id="PF09339">
    <property type="entry name" value="HTH_IclR"/>
    <property type="match status" value="1"/>
</dbReference>
<name>A0ABW3FSB6_9PSEU</name>
<feature type="domain" description="HTH iclR-type" evidence="4">
    <location>
        <begin position="1"/>
        <end position="59"/>
    </location>
</feature>